<evidence type="ECO:0000259" key="1">
    <source>
        <dbReference type="PROSITE" id="PS50995"/>
    </source>
</evidence>
<comment type="caution">
    <text evidence="2">The sequence shown here is derived from an EMBL/GenBank/DDBJ whole genome shotgun (WGS) entry which is preliminary data.</text>
</comment>
<evidence type="ECO:0000313" key="2">
    <source>
        <dbReference type="EMBL" id="GAA3936429.1"/>
    </source>
</evidence>
<name>A0ABP7N451_9GAMM</name>
<keyword evidence="3" id="KW-1185">Reference proteome</keyword>
<dbReference type="PROSITE" id="PS50995">
    <property type="entry name" value="HTH_MARR_2"/>
    <property type="match status" value="1"/>
</dbReference>
<dbReference type="SUPFAM" id="SSF46785">
    <property type="entry name" value="Winged helix' DNA-binding domain"/>
    <property type="match status" value="1"/>
</dbReference>
<dbReference type="PRINTS" id="PR00598">
    <property type="entry name" value="HTHMARR"/>
</dbReference>
<dbReference type="InterPro" id="IPR036388">
    <property type="entry name" value="WH-like_DNA-bd_sf"/>
</dbReference>
<accession>A0ABP7N451</accession>
<dbReference type="PANTHER" id="PTHR33164:SF43">
    <property type="entry name" value="HTH-TYPE TRANSCRIPTIONAL REPRESSOR YETL"/>
    <property type="match status" value="1"/>
</dbReference>
<dbReference type="EMBL" id="BAABBN010000012">
    <property type="protein sequence ID" value="GAA3936429.1"/>
    <property type="molecule type" value="Genomic_DNA"/>
</dbReference>
<dbReference type="InterPro" id="IPR000835">
    <property type="entry name" value="HTH_MarR-typ"/>
</dbReference>
<sequence>MTKGEKFTELVLEIFKVNGMLNIEGDQLTSSFGLTSARWKVLGAIGLEQRPLTVSDIARLMGQSRQGTQRLVDAMVKDGVLAMLDNPNHKRAKLIQLTIEGQKIYEELDETQRPWAADCAEHLSNEQLETALTVLKSLAKKFES</sequence>
<proteinExistence type="predicted"/>
<protein>
    <submittedName>
        <fullName evidence="2">MarR family winged helix-turn-helix transcriptional regulator</fullName>
    </submittedName>
</protein>
<organism evidence="2 3">
    <name type="scientific">Litoribacillus peritrichatus</name>
    <dbReference type="NCBI Taxonomy" id="718191"/>
    <lineage>
        <taxon>Bacteria</taxon>
        <taxon>Pseudomonadati</taxon>
        <taxon>Pseudomonadota</taxon>
        <taxon>Gammaproteobacteria</taxon>
        <taxon>Oceanospirillales</taxon>
        <taxon>Oceanospirillaceae</taxon>
        <taxon>Litoribacillus</taxon>
    </lineage>
</organism>
<reference evidence="3" key="1">
    <citation type="journal article" date="2019" name="Int. J. Syst. Evol. Microbiol.">
        <title>The Global Catalogue of Microorganisms (GCM) 10K type strain sequencing project: providing services to taxonomists for standard genome sequencing and annotation.</title>
        <authorList>
            <consortium name="The Broad Institute Genomics Platform"/>
            <consortium name="The Broad Institute Genome Sequencing Center for Infectious Disease"/>
            <person name="Wu L."/>
            <person name="Ma J."/>
        </authorList>
    </citation>
    <scope>NUCLEOTIDE SEQUENCE [LARGE SCALE GENOMIC DNA]</scope>
    <source>
        <strain evidence="3">JCM 17551</strain>
    </source>
</reference>
<evidence type="ECO:0000313" key="3">
    <source>
        <dbReference type="Proteomes" id="UP001501565"/>
    </source>
</evidence>
<dbReference type="Gene3D" id="1.10.10.10">
    <property type="entry name" value="Winged helix-like DNA-binding domain superfamily/Winged helix DNA-binding domain"/>
    <property type="match status" value="1"/>
</dbReference>
<gene>
    <name evidence="2" type="ORF">GCM10022277_36060</name>
</gene>
<dbReference type="Pfam" id="PF12802">
    <property type="entry name" value="MarR_2"/>
    <property type="match status" value="1"/>
</dbReference>
<dbReference type="RefSeq" id="WP_344800007.1">
    <property type="nucleotide sequence ID" value="NZ_BAABBN010000012.1"/>
</dbReference>
<dbReference type="InterPro" id="IPR036390">
    <property type="entry name" value="WH_DNA-bd_sf"/>
</dbReference>
<feature type="domain" description="HTH marR-type" evidence="1">
    <location>
        <begin position="7"/>
        <end position="140"/>
    </location>
</feature>
<dbReference type="PANTHER" id="PTHR33164">
    <property type="entry name" value="TRANSCRIPTIONAL REGULATOR, MARR FAMILY"/>
    <property type="match status" value="1"/>
</dbReference>
<dbReference type="InterPro" id="IPR039422">
    <property type="entry name" value="MarR/SlyA-like"/>
</dbReference>
<dbReference type="SMART" id="SM00347">
    <property type="entry name" value="HTH_MARR"/>
    <property type="match status" value="1"/>
</dbReference>
<dbReference type="Proteomes" id="UP001501565">
    <property type="component" value="Unassembled WGS sequence"/>
</dbReference>